<dbReference type="EMBL" id="QGEG01000002">
    <property type="protein sequence ID" value="PWL38455.1"/>
    <property type="molecule type" value="Genomic_DNA"/>
</dbReference>
<keyword evidence="7 8" id="KW-0998">Cell outer membrane</keyword>
<dbReference type="SUPFAM" id="SSF56935">
    <property type="entry name" value="Porins"/>
    <property type="match status" value="1"/>
</dbReference>
<feature type="signal peptide" evidence="10">
    <location>
        <begin position="1"/>
        <end position="26"/>
    </location>
</feature>
<keyword evidence="14" id="KW-1185">Reference proteome</keyword>
<evidence type="ECO:0000256" key="1">
    <source>
        <dbReference type="ARBA" id="ARBA00004571"/>
    </source>
</evidence>
<keyword evidence="6 8" id="KW-0472">Membrane</keyword>
<organism evidence="13 14">
    <name type="scientific">Flagellimonas aquimarina</name>
    <dbReference type="NCBI Taxonomy" id="2201895"/>
    <lineage>
        <taxon>Bacteria</taxon>
        <taxon>Pseudomonadati</taxon>
        <taxon>Bacteroidota</taxon>
        <taxon>Flavobacteriia</taxon>
        <taxon>Flavobacteriales</taxon>
        <taxon>Flavobacteriaceae</taxon>
        <taxon>Flagellimonas</taxon>
    </lineage>
</organism>
<dbReference type="Pfam" id="PF00593">
    <property type="entry name" value="TonB_dep_Rec_b-barrel"/>
    <property type="match status" value="1"/>
</dbReference>
<keyword evidence="5 9" id="KW-0798">TonB box</keyword>
<comment type="similarity">
    <text evidence="8 9">Belongs to the TonB-dependent receptor family.</text>
</comment>
<dbReference type="Gene3D" id="2.40.170.20">
    <property type="entry name" value="TonB-dependent receptor, beta-barrel domain"/>
    <property type="match status" value="1"/>
</dbReference>
<evidence type="ECO:0000256" key="5">
    <source>
        <dbReference type="ARBA" id="ARBA00023077"/>
    </source>
</evidence>
<proteinExistence type="inferred from homology"/>
<evidence type="ECO:0000256" key="3">
    <source>
        <dbReference type="ARBA" id="ARBA00022452"/>
    </source>
</evidence>
<name>A0A316L053_9FLAO</name>
<evidence type="ECO:0000259" key="11">
    <source>
        <dbReference type="Pfam" id="PF00593"/>
    </source>
</evidence>
<dbReference type="GO" id="GO:0009279">
    <property type="term" value="C:cell outer membrane"/>
    <property type="evidence" value="ECO:0007669"/>
    <property type="project" value="UniProtKB-SubCell"/>
</dbReference>
<evidence type="ECO:0000256" key="8">
    <source>
        <dbReference type="PROSITE-ProRule" id="PRU01360"/>
    </source>
</evidence>
<dbReference type="OrthoDB" id="99480at2"/>
<dbReference type="InterPro" id="IPR008969">
    <property type="entry name" value="CarboxyPept-like_regulatory"/>
</dbReference>
<feature type="domain" description="TonB-dependent receptor plug" evidence="12">
    <location>
        <begin position="129"/>
        <end position="226"/>
    </location>
</feature>
<evidence type="ECO:0000256" key="2">
    <source>
        <dbReference type="ARBA" id="ARBA00022448"/>
    </source>
</evidence>
<dbReference type="Proteomes" id="UP000245762">
    <property type="component" value="Unassembled WGS sequence"/>
</dbReference>
<evidence type="ECO:0000256" key="7">
    <source>
        <dbReference type="ARBA" id="ARBA00023237"/>
    </source>
</evidence>
<keyword evidence="13" id="KW-0675">Receptor</keyword>
<protein>
    <submittedName>
        <fullName evidence="13">TonB-dependent receptor</fullName>
    </submittedName>
</protein>
<evidence type="ECO:0000259" key="12">
    <source>
        <dbReference type="Pfam" id="PF07715"/>
    </source>
</evidence>
<dbReference type="InterPro" id="IPR000531">
    <property type="entry name" value="Beta-barrel_TonB"/>
</dbReference>
<comment type="subcellular location">
    <subcellularLocation>
        <location evidence="1 8">Cell outer membrane</location>
        <topology evidence="1 8">Multi-pass membrane protein</topology>
    </subcellularLocation>
</comment>
<dbReference type="Gene3D" id="2.170.130.10">
    <property type="entry name" value="TonB-dependent receptor, plug domain"/>
    <property type="match status" value="1"/>
</dbReference>
<accession>A0A316L053</accession>
<dbReference type="InterPro" id="IPR037066">
    <property type="entry name" value="Plug_dom_sf"/>
</dbReference>
<evidence type="ECO:0000313" key="14">
    <source>
        <dbReference type="Proteomes" id="UP000245762"/>
    </source>
</evidence>
<evidence type="ECO:0000256" key="10">
    <source>
        <dbReference type="SAM" id="SignalP"/>
    </source>
</evidence>
<dbReference type="Pfam" id="PF13715">
    <property type="entry name" value="CarbopepD_reg_2"/>
    <property type="match status" value="1"/>
</dbReference>
<sequence length="749" mass="84056">MENIRVLIKRAFLMQMLLLCTCHMFGQTSFSGKIVDNLGKPISEAYVINKTGKTFGYSDEGGKFKLEGTKIGDSLEIGALGFKKEQVLVVQEASHDDFRIIMMEDAYQLKEVIVRPTLNTLNEVVDVDLALAPIKSSQEILRKVPGLFIGQHAGGGKAEQMFLRGFDLDHGTDISINVDGIPVNMVSHAHGQGYADLHFLIPESIESMNFGKGPYYAEKGNFNTAGYVDFETKNILNKNLAEIQLGSFGLKRGLGMFNVLNTNKDKAYLASEVIASEGYFESPQDFERINLFGKYNHLFADNSRLILAASHFQSTWNASGQIPERAVANGLIGRFGSIDDTEGGTTSRSSINLDFRKVFKDNIALKLNAFASRNHFQLFSNFTFFLNDPVNGDQIRQEENRFVSGLNLNLSKTFYLEDKPLTITTGAGLRNDRIKDNELSSTLNRNTTLQNIQLGNVSERNAYAFLSGKINLDRWLLNLGLRLDRFTFEYSDFLQNLTTNEKTADVLFTPKFNVVYTPDSKFQFYLKSGVGFHSNDTRTILQRANQKLPKSYGADFGTIWKPAEGLLFNAALWTLHSEEEFVYVGDEGVVEPNGASARYGLDLGIRSQVNEHFFMYADATYSHARSVEAEEGMDNIPLAPRFTLTGGLQFSKLKDFSGGLTFRYLGDRPANEDYSITAEGYFITDMNFNYAVNNNVSLTFGIENLFNTKWKEAQFVTNSRLANEERPVEEIHFTPGTPFSVRTGLRYVF</sequence>
<keyword evidence="10" id="KW-0732">Signal</keyword>
<dbReference type="InterPro" id="IPR012910">
    <property type="entry name" value="Plug_dom"/>
</dbReference>
<evidence type="ECO:0000256" key="4">
    <source>
        <dbReference type="ARBA" id="ARBA00022692"/>
    </source>
</evidence>
<dbReference type="SUPFAM" id="SSF49464">
    <property type="entry name" value="Carboxypeptidase regulatory domain-like"/>
    <property type="match status" value="1"/>
</dbReference>
<dbReference type="AlphaFoldDB" id="A0A316L053"/>
<dbReference type="Pfam" id="PF07715">
    <property type="entry name" value="Plug"/>
    <property type="match status" value="1"/>
</dbReference>
<keyword evidence="3 8" id="KW-1134">Transmembrane beta strand</keyword>
<dbReference type="PANTHER" id="PTHR30069">
    <property type="entry name" value="TONB-DEPENDENT OUTER MEMBRANE RECEPTOR"/>
    <property type="match status" value="1"/>
</dbReference>
<dbReference type="PROSITE" id="PS52016">
    <property type="entry name" value="TONB_DEPENDENT_REC_3"/>
    <property type="match status" value="1"/>
</dbReference>
<gene>
    <name evidence="13" type="ORF">DKG77_09325</name>
</gene>
<evidence type="ECO:0000256" key="9">
    <source>
        <dbReference type="RuleBase" id="RU003357"/>
    </source>
</evidence>
<dbReference type="GO" id="GO:0015344">
    <property type="term" value="F:siderophore uptake transmembrane transporter activity"/>
    <property type="evidence" value="ECO:0007669"/>
    <property type="project" value="TreeGrafter"/>
</dbReference>
<evidence type="ECO:0000256" key="6">
    <source>
        <dbReference type="ARBA" id="ARBA00023136"/>
    </source>
</evidence>
<reference evidence="13 14" key="1">
    <citation type="submission" date="2018-05" db="EMBL/GenBank/DDBJ databases">
        <title>Complete genome sequence of Flagellimonas aquimarina ECD12 isolated from seaweed Ecklonia cava.</title>
        <authorList>
            <person name="Choi S."/>
            <person name="Seong C."/>
        </authorList>
    </citation>
    <scope>NUCLEOTIDE SEQUENCE [LARGE SCALE GENOMIC DNA]</scope>
    <source>
        <strain evidence="13 14">ECD12</strain>
    </source>
</reference>
<dbReference type="GO" id="GO:0044718">
    <property type="term" value="P:siderophore transmembrane transport"/>
    <property type="evidence" value="ECO:0007669"/>
    <property type="project" value="TreeGrafter"/>
</dbReference>
<comment type="caution">
    <text evidence="13">The sequence shown here is derived from an EMBL/GenBank/DDBJ whole genome shotgun (WGS) entry which is preliminary data.</text>
</comment>
<dbReference type="PANTHER" id="PTHR30069:SF36">
    <property type="entry name" value="BLL6948 PROTEIN"/>
    <property type="match status" value="1"/>
</dbReference>
<feature type="chain" id="PRO_5016341554" evidence="10">
    <location>
        <begin position="27"/>
        <end position="749"/>
    </location>
</feature>
<feature type="domain" description="TonB-dependent receptor-like beta-barrel" evidence="11">
    <location>
        <begin position="315"/>
        <end position="705"/>
    </location>
</feature>
<keyword evidence="2 8" id="KW-0813">Transport</keyword>
<evidence type="ECO:0000313" key="13">
    <source>
        <dbReference type="EMBL" id="PWL38455.1"/>
    </source>
</evidence>
<dbReference type="InterPro" id="IPR036942">
    <property type="entry name" value="Beta-barrel_TonB_sf"/>
</dbReference>
<dbReference type="InterPro" id="IPR039426">
    <property type="entry name" value="TonB-dep_rcpt-like"/>
</dbReference>
<keyword evidence="4 8" id="KW-0812">Transmembrane</keyword>